<comment type="caution">
    <text evidence="2">The sequence shown here is derived from an EMBL/GenBank/DDBJ whole genome shotgun (WGS) entry which is preliminary data.</text>
</comment>
<dbReference type="Proteomes" id="UP001314635">
    <property type="component" value="Unassembled WGS sequence"/>
</dbReference>
<name>A0ABS5G9C2_9BRAD</name>
<dbReference type="InterPro" id="IPR013096">
    <property type="entry name" value="Cupin_2"/>
</dbReference>
<keyword evidence="3" id="KW-1185">Reference proteome</keyword>
<dbReference type="EMBL" id="JAFCLK010000017">
    <property type="protein sequence ID" value="MBR1137922.1"/>
    <property type="molecule type" value="Genomic_DNA"/>
</dbReference>
<dbReference type="RefSeq" id="WP_172235275.1">
    <property type="nucleotide sequence ID" value="NZ_JABFDP010000001.1"/>
</dbReference>
<evidence type="ECO:0000313" key="2">
    <source>
        <dbReference type="EMBL" id="MBR1137922.1"/>
    </source>
</evidence>
<sequence length="166" mass="18106">MSLRVGDYVRYADYRAHFDADVARPPVLWRRKELLKVLDAADKDERGTVALSSTGTIDGLTIMDGLSMTVQVVPAGSSTRLHSHSWWHLFIIQSGHGVVWFGDGGDEAPVQAGDLLLVPAWSEHAFRCSSEDALVMAVLGNLPQQARLSNKLAREPGDPMAVGKRA</sequence>
<dbReference type="Pfam" id="PF07883">
    <property type="entry name" value="Cupin_2"/>
    <property type="match status" value="1"/>
</dbReference>
<dbReference type="Gene3D" id="2.60.120.10">
    <property type="entry name" value="Jelly Rolls"/>
    <property type="match status" value="1"/>
</dbReference>
<organism evidence="2 3">
    <name type="scientific">Bradyrhizobium denitrificans</name>
    <dbReference type="NCBI Taxonomy" id="2734912"/>
    <lineage>
        <taxon>Bacteria</taxon>
        <taxon>Pseudomonadati</taxon>
        <taxon>Pseudomonadota</taxon>
        <taxon>Alphaproteobacteria</taxon>
        <taxon>Hyphomicrobiales</taxon>
        <taxon>Nitrobacteraceae</taxon>
        <taxon>Bradyrhizobium</taxon>
    </lineage>
</organism>
<protein>
    <submittedName>
        <fullName evidence="2">Cupin domain-containing protein</fullName>
    </submittedName>
</protein>
<proteinExistence type="predicted"/>
<feature type="domain" description="Cupin type-2" evidence="1">
    <location>
        <begin position="70"/>
        <end position="137"/>
    </location>
</feature>
<evidence type="ECO:0000259" key="1">
    <source>
        <dbReference type="Pfam" id="PF07883"/>
    </source>
</evidence>
<dbReference type="CDD" id="cd02208">
    <property type="entry name" value="cupin_RmlC-like"/>
    <property type="match status" value="1"/>
</dbReference>
<reference evidence="3" key="1">
    <citation type="journal article" date="2021" name="ISME J.">
        <title>Evolutionary origin and ecological implication of a unique nif island in free-living Bradyrhizobium lineages.</title>
        <authorList>
            <person name="Tao J."/>
        </authorList>
    </citation>
    <scope>NUCLEOTIDE SEQUENCE [LARGE SCALE GENOMIC DNA]</scope>
    <source>
        <strain evidence="3">SZCCT0094</strain>
    </source>
</reference>
<gene>
    <name evidence="2" type="ORF">JQ619_19290</name>
</gene>
<accession>A0ABS5G9C2</accession>
<dbReference type="SUPFAM" id="SSF51182">
    <property type="entry name" value="RmlC-like cupins"/>
    <property type="match status" value="1"/>
</dbReference>
<dbReference type="InterPro" id="IPR011051">
    <property type="entry name" value="RmlC_Cupin_sf"/>
</dbReference>
<evidence type="ECO:0000313" key="3">
    <source>
        <dbReference type="Proteomes" id="UP001314635"/>
    </source>
</evidence>
<dbReference type="InterPro" id="IPR014710">
    <property type="entry name" value="RmlC-like_jellyroll"/>
</dbReference>